<evidence type="ECO:0000313" key="5">
    <source>
        <dbReference type="Proteomes" id="UP000030678"/>
    </source>
</evidence>
<organism evidence="4 5">
    <name type="scientific">Cladophialophora carrionii CBS 160.54</name>
    <dbReference type="NCBI Taxonomy" id="1279043"/>
    <lineage>
        <taxon>Eukaryota</taxon>
        <taxon>Fungi</taxon>
        <taxon>Dikarya</taxon>
        <taxon>Ascomycota</taxon>
        <taxon>Pezizomycotina</taxon>
        <taxon>Eurotiomycetes</taxon>
        <taxon>Chaetothyriomycetidae</taxon>
        <taxon>Chaetothyriales</taxon>
        <taxon>Herpotrichiellaceae</taxon>
        <taxon>Cladophialophora</taxon>
    </lineage>
</organism>
<sequence>MSSQVQAVVLIDPLNDFLHPNGKLYPRVEESLTKTNTIENLRRLLHGARKAGIPIYYGLHQKYVEGNYNGWKHLKSVHKLTLEAHLFEGWGGDILAGLEPVPSNGDVVATRHLNSNSFKNTDLDYQLRQGGREHLIFVGMATNTCVEATARDAAESGYKVTLITDATAGFSQELKEAATNLTWPTLYMEEVISTDEWLATLGEKAAL</sequence>
<dbReference type="VEuPathDB" id="FungiDB:G647_07371"/>
<dbReference type="InterPro" id="IPR050272">
    <property type="entry name" value="Isochorismatase-like_hydrls"/>
</dbReference>
<dbReference type="GeneID" id="19985864"/>
<dbReference type="OrthoDB" id="167809at2759"/>
<comment type="similarity">
    <text evidence="1">Belongs to the isochorismatase family.</text>
</comment>
<evidence type="ECO:0000259" key="3">
    <source>
        <dbReference type="Pfam" id="PF00857"/>
    </source>
</evidence>
<dbReference type="AlphaFoldDB" id="V9D418"/>
<gene>
    <name evidence="4" type="ORF">G647_07371</name>
</gene>
<dbReference type="RefSeq" id="XP_008729909.1">
    <property type="nucleotide sequence ID" value="XM_008731687.1"/>
</dbReference>
<dbReference type="InterPro" id="IPR000868">
    <property type="entry name" value="Isochorismatase-like_dom"/>
</dbReference>
<dbReference type="Proteomes" id="UP000030678">
    <property type="component" value="Unassembled WGS sequence"/>
</dbReference>
<keyword evidence="2" id="KW-0378">Hydrolase</keyword>
<dbReference type="EMBL" id="KB822707">
    <property type="protein sequence ID" value="ETI21028.1"/>
    <property type="molecule type" value="Genomic_DNA"/>
</dbReference>
<dbReference type="CDD" id="cd00431">
    <property type="entry name" value="cysteine_hydrolases"/>
    <property type="match status" value="1"/>
</dbReference>
<dbReference type="HOGENOM" id="CLU_068979_8_2_1"/>
<protein>
    <recommendedName>
        <fullName evidence="3">Isochorismatase-like domain-containing protein</fullName>
    </recommendedName>
</protein>
<dbReference type="PANTHER" id="PTHR43540:SF16">
    <property type="entry name" value="ISOCHORISMATASE-LIKE DOMAIN-CONTAINING PROTEIN"/>
    <property type="match status" value="1"/>
</dbReference>
<dbReference type="GO" id="GO:0016787">
    <property type="term" value="F:hydrolase activity"/>
    <property type="evidence" value="ECO:0007669"/>
    <property type="project" value="UniProtKB-KW"/>
</dbReference>
<reference evidence="4 5" key="1">
    <citation type="submission" date="2013-03" db="EMBL/GenBank/DDBJ databases">
        <title>The Genome Sequence of Cladophialophora carrionii CBS 160.54.</title>
        <authorList>
            <consortium name="The Broad Institute Genomics Platform"/>
            <person name="Cuomo C."/>
            <person name="de Hoog S."/>
            <person name="Gorbushina A."/>
            <person name="Walker B."/>
            <person name="Young S.K."/>
            <person name="Zeng Q."/>
            <person name="Gargeya S."/>
            <person name="Fitzgerald M."/>
            <person name="Haas B."/>
            <person name="Abouelleil A."/>
            <person name="Allen A.W."/>
            <person name="Alvarado L."/>
            <person name="Arachchi H.M."/>
            <person name="Berlin A.M."/>
            <person name="Chapman S.B."/>
            <person name="Gainer-Dewar J."/>
            <person name="Goldberg J."/>
            <person name="Griggs A."/>
            <person name="Gujja S."/>
            <person name="Hansen M."/>
            <person name="Howarth C."/>
            <person name="Imamovic A."/>
            <person name="Ireland A."/>
            <person name="Larimer J."/>
            <person name="McCowan C."/>
            <person name="Murphy C."/>
            <person name="Pearson M."/>
            <person name="Poon T.W."/>
            <person name="Priest M."/>
            <person name="Roberts A."/>
            <person name="Saif S."/>
            <person name="Shea T."/>
            <person name="Sisk P."/>
            <person name="Sykes S."/>
            <person name="Wortman J."/>
            <person name="Nusbaum C."/>
            <person name="Birren B."/>
        </authorList>
    </citation>
    <scope>NUCLEOTIDE SEQUENCE [LARGE SCALE GENOMIC DNA]</scope>
    <source>
        <strain evidence="4 5">CBS 160.54</strain>
    </source>
</reference>
<dbReference type="SUPFAM" id="SSF52499">
    <property type="entry name" value="Isochorismatase-like hydrolases"/>
    <property type="match status" value="1"/>
</dbReference>
<accession>V9D418</accession>
<dbReference type="Pfam" id="PF00857">
    <property type="entry name" value="Isochorismatase"/>
    <property type="match status" value="1"/>
</dbReference>
<evidence type="ECO:0000313" key="4">
    <source>
        <dbReference type="EMBL" id="ETI21028.1"/>
    </source>
</evidence>
<evidence type="ECO:0000256" key="2">
    <source>
        <dbReference type="ARBA" id="ARBA00022801"/>
    </source>
</evidence>
<dbReference type="PANTHER" id="PTHR43540">
    <property type="entry name" value="PEROXYUREIDOACRYLATE/UREIDOACRYLATE AMIDOHYDROLASE-RELATED"/>
    <property type="match status" value="1"/>
</dbReference>
<feature type="domain" description="Isochorismatase-like" evidence="3">
    <location>
        <begin position="7"/>
        <end position="194"/>
    </location>
</feature>
<name>V9D418_9EURO</name>
<proteinExistence type="inferred from homology"/>
<dbReference type="InterPro" id="IPR036380">
    <property type="entry name" value="Isochorismatase-like_sf"/>
</dbReference>
<evidence type="ECO:0000256" key="1">
    <source>
        <dbReference type="ARBA" id="ARBA00006336"/>
    </source>
</evidence>
<dbReference type="Gene3D" id="3.40.50.850">
    <property type="entry name" value="Isochorismatase-like"/>
    <property type="match status" value="1"/>
</dbReference>